<evidence type="ECO:0000313" key="8">
    <source>
        <dbReference type="Proteomes" id="UP000283458"/>
    </source>
</evidence>
<dbReference type="HAMAP" id="MF_00265">
    <property type="entry name" value="VapC_Nob1"/>
    <property type="match status" value="1"/>
</dbReference>
<dbReference type="InterPro" id="IPR029060">
    <property type="entry name" value="PIN-like_dom_sf"/>
</dbReference>
<evidence type="ECO:0000259" key="6">
    <source>
        <dbReference type="Pfam" id="PF01850"/>
    </source>
</evidence>
<dbReference type="GO" id="GO:0090729">
    <property type="term" value="F:toxin activity"/>
    <property type="evidence" value="ECO:0007669"/>
    <property type="project" value="UniProtKB-KW"/>
</dbReference>
<protein>
    <recommendedName>
        <fullName evidence="5">Ribonuclease VapC</fullName>
        <shortName evidence="5">RNase VapC</shortName>
        <ecNumber evidence="5">3.1.-.-</ecNumber>
    </recommendedName>
    <alternativeName>
        <fullName evidence="5">Toxin VapC</fullName>
    </alternativeName>
</protein>
<dbReference type="OrthoDB" id="6637310at2"/>
<evidence type="ECO:0000256" key="2">
    <source>
        <dbReference type="ARBA" id="ARBA00022722"/>
    </source>
</evidence>
<dbReference type="SUPFAM" id="SSF88723">
    <property type="entry name" value="PIN domain-like"/>
    <property type="match status" value="1"/>
</dbReference>
<dbReference type="Proteomes" id="UP000283458">
    <property type="component" value="Unassembled WGS sequence"/>
</dbReference>
<dbReference type="CDD" id="cd18683">
    <property type="entry name" value="PIN_VapC-like"/>
    <property type="match status" value="1"/>
</dbReference>
<comment type="cofactor">
    <cofactor evidence="5">
        <name>Mg(2+)</name>
        <dbReference type="ChEBI" id="CHEBI:18420"/>
    </cofactor>
</comment>
<dbReference type="PANTHER" id="PTHR39664">
    <property type="match status" value="1"/>
</dbReference>
<reference evidence="7 8" key="1">
    <citation type="submission" date="2018-09" db="EMBL/GenBank/DDBJ databases">
        <authorList>
            <person name="Zhu H."/>
        </authorList>
    </citation>
    <scope>NUCLEOTIDE SEQUENCE [LARGE SCALE GENOMIC DNA]</scope>
    <source>
        <strain evidence="7 8">K2W22B-5</strain>
    </source>
</reference>
<keyword evidence="1 5" id="KW-1277">Toxin-antitoxin system</keyword>
<dbReference type="InterPro" id="IPR022907">
    <property type="entry name" value="VapC_family"/>
</dbReference>
<evidence type="ECO:0000256" key="5">
    <source>
        <dbReference type="HAMAP-Rule" id="MF_00265"/>
    </source>
</evidence>
<keyword evidence="5" id="KW-0460">Magnesium</keyword>
<dbReference type="AlphaFoldDB" id="A0A418VWP3"/>
<accession>A0A418VWP3</accession>
<name>A0A418VWP3_9PROT</name>
<organism evidence="7 8">
    <name type="scientific">Azospirillum cavernae</name>
    <dbReference type="NCBI Taxonomy" id="2320860"/>
    <lineage>
        <taxon>Bacteria</taxon>
        <taxon>Pseudomonadati</taxon>
        <taxon>Pseudomonadota</taxon>
        <taxon>Alphaproteobacteria</taxon>
        <taxon>Rhodospirillales</taxon>
        <taxon>Azospirillaceae</taxon>
        <taxon>Azospirillum</taxon>
    </lineage>
</organism>
<proteinExistence type="inferred from homology"/>
<dbReference type="EMBL" id="QYUL01000002">
    <property type="protein sequence ID" value="RJF81598.1"/>
    <property type="molecule type" value="Genomic_DNA"/>
</dbReference>
<comment type="similarity">
    <text evidence="5">Belongs to the PINc/VapC protein family.</text>
</comment>
<dbReference type="EC" id="3.1.-.-" evidence="5"/>
<feature type="domain" description="PIN" evidence="6">
    <location>
        <begin position="5"/>
        <end position="121"/>
    </location>
</feature>
<keyword evidence="4 5" id="KW-0378">Hydrolase</keyword>
<keyword evidence="5" id="KW-0800">Toxin</keyword>
<evidence type="ECO:0000313" key="7">
    <source>
        <dbReference type="EMBL" id="RJF81598.1"/>
    </source>
</evidence>
<dbReference type="GO" id="GO:0004540">
    <property type="term" value="F:RNA nuclease activity"/>
    <property type="evidence" value="ECO:0007669"/>
    <property type="project" value="InterPro"/>
</dbReference>
<sequence length="137" mass="14764">MKIAADTNVLVRFLTWDDEAQATEAARVIESAEAIFISTIVLCELVWVLKRAYRYPTADIATAIRRLIESRSIDTNRAAAEAGLRLLEAGGDFADGVILFEAGKAKAARLVTFDRVLADRAGPDAVTLLGAATTSRP</sequence>
<comment type="function">
    <text evidence="5">Toxic component of a toxin-antitoxin (TA) system. An RNase.</text>
</comment>
<dbReference type="PANTHER" id="PTHR39664:SF2">
    <property type="entry name" value="NUCLEIC ACID-BINDING PROTEIN, CONTAINING PIN DOMAIN-RELATED"/>
    <property type="match status" value="1"/>
</dbReference>
<keyword evidence="3 5" id="KW-0479">Metal-binding</keyword>
<dbReference type="RefSeq" id="WP_119831692.1">
    <property type="nucleotide sequence ID" value="NZ_QYUL01000002.1"/>
</dbReference>
<evidence type="ECO:0000256" key="1">
    <source>
        <dbReference type="ARBA" id="ARBA00022649"/>
    </source>
</evidence>
<dbReference type="GO" id="GO:0016787">
    <property type="term" value="F:hydrolase activity"/>
    <property type="evidence" value="ECO:0007669"/>
    <property type="project" value="UniProtKB-KW"/>
</dbReference>
<keyword evidence="8" id="KW-1185">Reference proteome</keyword>
<keyword evidence="2 5" id="KW-0540">Nuclease</keyword>
<dbReference type="GO" id="GO:0000287">
    <property type="term" value="F:magnesium ion binding"/>
    <property type="evidence" value="ECO:0007669"/>
    <property type="project" value="UniProtKB-UniRule"/>
</dbReference>
<dbReference type="Pfam" id="PF01850">
    <property type="entry name" value="PIN"/>
    <property type="match status" value="1"/>
</dbReference>
<dbReference type="Gene3D" id="3.40.50.1010">
    <property type="entry name" value="5'-nuclease"/>
    <property type="match status" value="1"/>
</dbReference>
<comment type="caution">
    <text evidence="7">The sequence shown here is derived from an EMBL/GenBank/DDBJ whole genome shotgun (WGS) entry which is preliminary data.</text>
</comment>
<feature type="binding site" evidence="5">
    <location>
        <position position="95"/>
    </location>
    <ligand>
        <name>Mg(2+)</name>
        <dbReference type="ChEBI" id="CHEBI:18420"/>
    </ligand>
</feature>
<gene>
    <name evidence="5" type="primary">vapC</name>
    <name evidence="7" type="ORF">D3877_15815</name>
</gene>
<evidence type="ECO:0000256" key="4">
    <source>
        <dbReference type="ARBA" id="ARBA00022801"/>
    </source>
</evidence>
<evidence type="ECO:0000256" key="3">
    <source>
        <dbReference type="ARBA" id="ARBA00022723"/>
    </source>
</evidence>
<feature type="binding site" evidence="5">
    <location>
        <position position="6"/>
    </location>
    <ligand>
        <name>Mg(2+)</name>
        <dbReference type="ChEBI" id="CHEBI:18420"/>
    </ligand>
</feature>
<dbReference type="InterPro" id="IPR002716">
    <property type="entry name" value="PIN_dom"/>
</dbReference>